<dbReference type="Pfam" id="PF18962">
    <property type="entry name" value="Por_Secre_tail"/>
    <property type="match status" value="1"/>
</dbReference>
<dbReference type="NCBIfam" id="TIGR03803">
    <property type="entry name" value="Gloeo_Verruco"/>
    <property type="match status" value="14"/>
</dbReference>
<dbReference type="SUPFAM" id="SSF63829">
    <property type="entry name" value="Calcium-dependent phosphotriesterase"/>
    <property type="match status" value="2"/>
</dbReference>
<gene>
    <name evidence="3" type="ORF">HUW48_26505</name>
</gene>
<protein>
    <submittedName>
        <fullName evidence="3">T9SS type A sorting domain-containing protein</fullName>
    </submittedName>
</protein>
<evidence type="ECO:0000259" key="2">
    <source>
        <dbReference type="Pfam" id="PF18962"/>
    </source>
</evidence>
<proteinExistence type="predicted"/>
<dbReference type="Pfam" id="PF05345">
    <property type="entry name" value="He_PIG"/>
    <property type="match status" value="1"/>
</dbReference>
<dbReference type="InterPro" id="IPR013783">
    <property type="entry name" value="Ig-like_fold"/>
</dbReference>
<sequence>MKPVLLIFPAAKITHSQKVNSHLKVSSTLSQNSNLAYFFICLVFTFFLLSTTLLFAQDELVGLTSSGGQEGAGTAFSIRSNGTNFKVQKNFAKSGYSPYGSLIKGPDGNFYGMTYQGGANNQGTIFKIAPSGTITTIINFISSVTGSNPQGSLTLGSDGNFYGMATYGGGTGYGTIFKITPTGNFTLLRNLNNAIDGRYPQGNLVQGSDGGFYGLTYQGGTNNYGTIFKITPSGTFTVLKQLDNTTTGRYPQGSLIRATDGNFYGMTYQGGENNYGTIFRITPSGIFTVRRHLDYSLSGANPRGSLIQGTNGVLYGMTYTGGANNYGTIFRMTLSGTFTVLRHLAYSSDGGNAQGSLTQGSDGNFYGLTSVGGTNSSGTVFKITPAGLYTVLHNLDNINDGRNPLGSLVQGSSGIFYGMTSSGGPGGYGTIFRTTAAGVFSVLVHFPESDNGHTPLGSLIQARNGNFYGITSVGGTYGYGTVFRFCDGASSTLHSFNSSTSGSNPQGSLVQGADNNFYGLTQNGGTSGYGTIFKITASGTLTVLRSLAYATDGGNPTGDLIQSGGNFYGMTYRGGTNSYGTIFRISPSGTFTVLKHLESATTGRNPSGSLVKGTDGNFYGTMSEGGANSYGTIFKMTPSGTFTVLRHLDSSNDGRYPYGNLIQGSNGNLYGLTNRGGLFGEGTIFKISIGGTFSVLHHLDYYNDGGRPQGSLVQGSDNSFYGVTPEGGFFSGGTIFKITASGTFSVLRQLDPVTDGSKPMGELVIRKANPVANAQSITTTEETGKAITLTGSASGTSLVYTIVTPPANGTLSGSGATRTYKPKANFSGKDSFKFKVVWGCQESVVKTVSITVTNVNDAPVLATIGDKNATTGSPLKFTATATDPDAGQSKIFSLIGAPAGATINANSGAFAWTPATDGSYLFKVRVADNGTPPLFDEEVITVTVSAGIVQFNRSVPTTSNSEITKLIRLYPNPVTDRFTVNLPEPVTQISTSIVNTAGAEVMLNGHQQTSPDQIQVNVGQLKAGMYLFHLQLDQKRQVLKFIKR</sequence>
<feature type="domain" description="Secretion system C-terminal sorting" evidence="2">
    <location>
        <begin position="969"/>
        <end position="1042"/>
    </location>
</feature>
<dbReference type="GO" id="GO:0005509">
    <property type="term" value="F:calcium ion binding"/>
    <property type="evidence" value="ECO:0007669"/>
    <property type="project" value="InterPro"/>
</dbReference>
<dbReference type="Gene3D" id="2.60.40.10">
    <property type="entry name" value="Immunoglobulins"/>
    <property type="match status" value="1"/>
</dbReference>
<dbReference type="InterPro" id="IPR026444">
    <property type="entry name" value="Secre_tail"/>
</dbReference>
<dbReference type="KEGG" id="add:HUW48_26505"/>
<keyword evidence="1" id="KW-1133">Transmembrane helix</keyword>
<dbReference type="Proteomes" id="UP000514509">
    <property type="component" value="Chromosome"/>
</dbReference>
<keyword evidence="1" id="KW-0812">Transmembrane</keyword>
<dbReference type="AlphaFoldDB" id="A0A7L7LER9"/>
<dbReference type="EMBL" id="CP055153">
    <property type="protein sequence ID" value="QMU31362.1"/>
    <property type="molecule type" value="Genomic_DNA"/>
</dbReference>
<keyword evidence="1" id="KW-0472">Membrane</keyword>
<dbReference type="Gene3D" id="2.60.40.3440">
    <property type="match status" value="1"/>
</dbReference>
<name>A0A7L7LER9_9BACT</name>
<feature type="transmembrane region" description="Helical" evidence="1">
    <location>
        <begin position="35"/>
        <end position="56"/>
    </location>
</feature>
<keyword evidence="4" id="KW-1185">Reference proteome</keyword>
<dbReference type="InterPro" id="IPR015919">
    <property type="entry name" value="Cadherin-like_sf"/>
</dbReference>
<dbReference type="CDD" id="cd11304">
    <property type="entry name" value="Cadherin_repeat"/>
    <property type="match status" value="1"/>
</dbReference>
<accession>A0A7L7LER9</accession>
<evidence type="ECO:0000256" key="1">
    <source>
        <dbReference type="SAM" id="Phobius"/>
    </source>
</evidence>
<evidence type="ECO:0000313" key="4">
    <source>
        <dbReference type="Proteomes" id="UP000514509"/>
    </source>
</evidence>
<dbReference type="GO" id="GO:0016020">
    <property type="term" value="C:membrane"/>
    <property type="evidence" value="ECO:0007669"/>
    <property type="project" value="InterPro"/>
</dbReference>
<reference evidence="3 4" key="1">
    <citation type="submission" date="2020-08" db="EMBL/GenBank/DDBJ databases">
        <title>Adhaeribacter dokdonensis sp. nov., isolated from the rhizosphere of Elymus tsukushiensis, a plant native to the Dokdo Islands, Republic of Korea.</title>
        <authorList>
            <person name="Ghim S.Y."/>
        </authorList>
    </citation>
    <scope>NUCLEOTIDE SEQUENCE [LARGE SCALE GENOMIC DNA]</scope>
    <source>
        <strain evidence="3 4">KUDC8001</strain>
    </source>
</reference>
<dbReference type="InterPro" id="IPR022519">
    <property type="entry name" value="Gloeo/Verruco_rpt"/>
</dbReference>
<dbReference type="SUPFAM" id="SSF49313">
    <property type="entry name" value="Cadherin-like"/>
    <property type="match status" value="1"/>
</dbReference>
<dbReference type="RefSeq" id="WP_182413798.1">
    <property type="nucleotide sequence ID" value="NZ_CP055153.1"/>
</dbReference>
<organism evidence="3 4">
    <name type="scientific">Adhaeribacter radiodurans</name>
    <dbReference type="NCBI Taxonomy" id="2745197"/>
    <lineage>
        <taxon>Bacteria</taxon>
        <taxon>Pseudomonadati</taxon>
        <taxon>Bacteroidota</taxon>
        <taxon>Cytophagia</taxon>
        <taxon>Cytophagales</taxon>
        <taxon>Hymenobacteraceae</taxon>
        <taxon>Adhaeribacter</taxon>
    </lineage>
</organism>
<evidence type="ECO:0000313" key="3">
    <source>
        <dbReference type="EMBL" id="QMU31362.1"/>
    </source>
</evidence>
<dbReference type="Pfam" id="PF17963">
    <property type="entry name" value="Big_9"/>
    <property type="match status" value="1"/>
</dbReference>
<dbReference type="NCBIfam" id="TIGR04183">
    <property type="entry name" value="Por_Secre_tail"/>
    <property type="match status" value="1"/>
</dbReference>